<evidence type="ECO:0000313" key="2">
    <source>
        <dbReference type="EMBL" id="HFN00619.1"/>
    </source>
</evidence>
<sequence>MENIAYFYLQIEQPSATAEPTTCKPKEATAAQPKQAKLSADRDLAKSVEDTLPTYPTLYL</sequence>
<comment type="caution">
    <text evidence="2">The sequence shown here is derived from an EMBL/GenBank/DDBJ whole genome shotgun (WGS) entry which is preliminary data.</text>
</comment>
<gene>
    <name evidence="2" type="ORF">ENR64_23285</name>
</gene>
<reference evidence="2" key="1">
    <citation type="journal article" date="2020" name="mSystems">
        <title>Genome- and Community-Level Interaction Insights into Carbon Utilization and Element Cycling Functions of Hydrothermarchaeota in Hydrothermal Sediment.</title>
        <authorList>
            <person name="Zhou Z."/>
            <person name="Liu Y."/>
            <person name="Xu W."/>
            <person name="Pan J."/>
            <person name="Luo Z.H."/>
            <person name="Li M."/>
        </authorList>
    </citation>
    <scope>NUCLEOTIDE SEQUENCE [LARGE SCALE GENOMIC DNA]</scope>
    <source>
        <strain evidence="2">SpSt-418</strain>
    </source>
</reference>
<accession>A0A7C3PJL4</accession>
<proteinExistence type="predicted"/>
<dbReference type="AlphaFoldDB" id="A0A7C3PJL4"/>
<dbReference type="EMBL" id="DSRU01000334">
    <property type="protein sequence ID" value="HFN00619.1"/>
    <property type="molecule type" value="Genomic_DNA"/>
</dbReference>
<protein>
    <submittedName>
        <fullName evidence="2">Uncharacterized protein</fullName>
    </submittedName>
</protein>
<evidence type="ECO:0000256" key="1">
    <source>
        <dbReference type="SAM" id="MobiDB-lite"/>
    </source>
</evidence>
<name>A0A7C3PJL4_9CYAN</name>
<organism evidence="2">
    <name type="scientific">Oscillatoriales cyanobacterium SpSt-418</name>
    <dbReference type="NCBI Taxonomy" id="2282169"/>
    <lineage>
        <taxon>Bacteria</taxon>
        <taxon>Bacillati</taxon>
        <taxon>Cyanobacteriota</taxon>
        <taxon>Cyanophyceae</taxon>
        <taxon>Oscillatoriophycideae</taxon>
        <taxon>Oscillatoriales</taxon>
    </lineage>
</organism>
<feature type="region of interest" description="Disordered" evidence="1">
    <location>
        <begin position="17"/>
        <end position="46"/>
    </location>
</feature>